<comment type="caution">
    <text evidence="3">The sequence shown here is derived from an EMBL/GenBank/DDBJ whole genome shotgun (WGS) entry which is preliminary data.</text>
</comment>
<dbReference type="InterPro" id="IPR052340">
    <property type="entry name" value="RNase_Y/CdgJ"/>
</dbReference>
<feature type="domain" description="HDOD" evidence="2">
    <location>
        <begin position="198"/>
        <end position="387"/>
    </location>
</feature>
<dbReference type="Pfam" id="PF08668">
    <property type="entry name" value="HDOD"/>
    <property type="match status" value="1"/>
</dbReference>
<protein>
    <submittedName>
        <fullName evidence="3">EAL domain-containing protein</fullName>
    </submittedName>
</protein>
<gene>
    <name evidence="3" type="ORF">DS745_06460</name>
</gene>
<dbReference type="Pfam" id="PF00563">
    <property type="entry name" value="EAL"/>
    <property type="match status" value="1"/>
</dbReference>
<evidence type="ECO:0000259" key="1">
    <source>
        <dbReference type="PROSITE" id="PS50883"/>
    </source>
</evidence>
<dbReference type="InterPro" id="IPR014408">
    <property type="entry name" value="dGMP_Pdiesterase_EAL/HD-GYP"/>
</dbReference>
<dbReference type="SUPFAM" id="SSF141868">
    <property type="entry name" value="EAL domain-like"/>
    <property type="match status" value="1"/>
</dbReference>
<organism evidence="3 4">
    <name type="scientific">Anaerobacillus alkaliphilus</name>
    <dbReference type="NCBI Taxonomy" id="1548597"/>
    <lineage>
        <taxon>Bacteria</taxon>
        <taxon>Bacillati</taxon>
        <taxon>Bacillota</taxon>
        <taxon>Bacilli</taxon>
        <taxon>Bacillales</taxon>
        <taxon>Bacillaceae</taxon>
        <taxon>Anaerobacillus</taxon>
    </lineage>
</organism>
<reference evidence="3 4" key="1">
    <citation type="journal article" date="2019" name="Int. J. Syst. Evol. Microbiol.">
        <title>Anaerobacillus alkaliphilus sp. nov., a novel alkaliphilic and moderately halophilic bacterium.</title>
        <authorList>
            <person name="Borsodi A.K."/>
            <person name="Aszalos J.M."/>
            <person name="Bihari P."/>
            <person name="Nagy I."/>
            <person name="Schumann P."/>
            <person name="Sproer C."/>
            <person name="Kovacs A.L."/>
            <person name="Boka K."/>
            <person name="Dobosy P."/>
            <person name="Ovari M."/>
            <person name="Szili-Kovacs T."/>
            <person name="Toth E."/>
        </authorList>
    </citation>
    <scope>NUCLEOTIDE SEQUENCE [LARGE SCALE GENOMIC DNA]</scope>
    <source>
        <strain evidence="3 4">B16-10</strain>
    </source>
</reference>
<evidence type="ECO:0000313" key="3">
    <source>
        <dbReference type="EMBL" id="RXJ02607.1"/>
    </source>
</evidence>
<dbReference type="PANTHER" id="PTHR33525:SF4">
    <property type="entry name" value="CYCLIC DI-GMP PHOSPHODIESTERASE CDGJ"/>
    <property type="match status" value="1"/>
</dbReference>
<dbReference type="Gene3D" id="3.20.20.450">
    <property type="entry name" value="EAL domain"/>
    <property type="match status" value="1"/>
</dbReference>
<dbReference type="SUPFAM" id="SSF109604">
    <property type="entry name" value="HD-domain/PDEase-like"/>
    <property type="match status" value="1"/>
</dbReference>
<dbReference type="Proteomes" id="UP000290649">
    <property type="component" value="Unassembled WGS sequence"/>
</dbReference>
<dbReference type="Gene3D" id="1.10.3210.10">
    <property type="entry name" value="Hypothetical protein af1432"/>
    <property type="match status" value="1"/>
</dbReference>
<evidence type="ECO:0000313" key="4">
    <source>
        <dbReference type="Proteomes" id="UP000290649"/>
    </source>
</evidence>
<dbReference type="PROSITE" id="PS51833">
    <property type="entry name" value="HDOD"/>
    <property type="match status" value="1"/>
</dbReference>
<dbReference type="OrthoDB" id="9804751at2"/>
<evidence type="ECO:0000259" key="2">
    <source>
        <dbReference type="PROSITE" id="PS51833"/>
    </source>
</evidence>
<dbReference type="PANTHER" id="PTHR33525">
    <property type="match status" value="1"/>
</dbReference>
<feature type="domain" description="EAL" evidence="1">
    <location>
        <begin position="1"/>
        <end position="204"/>
    </location>
</feature>
<accession>A0A4Q0VVP4</accession>
<dbReference type="InterPro" id="IPR001633">
    <property type="entry name" value="EAL_dom"/>
</dbReference>
<dbReference type="PIRSF" id="PIRSF003180">
    <property type="entry name" value="DiGMPpdiest_YuxH"/>
    <property type="match status" value="1"/>
</dbReference>
<proteinExistence type="predicted"/>
<dbReference type="EMBL" id="QOUX01000023">
    <property type="protein sequence ID" value="RXJ02607.1"/>
    <property type="molecule type" value="Genomic_DNA"/>
</dbReference>
<dbReference type="PROSITE" id="PS50883">
    <property type="entry name" value="EAL"/>
    <property type="match status" value="1"/>
</dbReference>
<name>A0A4Q0VVP4_9BACI</name>
<dbReference type="AlphaFoldDB" id="A0A4Q0VVP4"/>
<dbReference type="SMART" id="SM00052">
    <property type="entry name" value="EAL"/>
    <property type="match status" value="1"/>
</dbReference>
<keyword evidence="4" id="KW-1185">Reference proteome</keyword>
<sequence>MEIFVARQPILTSTEDVVGYELLYRNSHKNMFTAIDGNLATIELLINSFVSIGKEKLSSGKKLYINFTRNLLLKRVPCLFSPDKIVIEILEDVAGDAEIIEVIKEMKQMGYTFALDDYTPNEYNKSLLPYTDILKVDFLKTSVIQRKVIHMIAKEHGIKLLAEKVESRNDFEQAIRDGYDYYQGYFFSRPIIIASRDIPFYPKDYLSILTELYRPEPNIDIVVKLIECDLSISYRILKIVNTMAYFTRVKVTSIRQAVLILGLNELIKLLTLISLKEKQGSSVVSHEIVLRSMVRAKFAEQLGNKLFQVETNSECFMLGLFSLIDTILQQPMDEVLKALPFSEELKQTLIGQETKFTTLLQLVIAGENADWDTLQKLAPVVDPINISACYENAIHWATKISTQLDEAKGQ</sequence>
<dbReference type="InterPro" id="IPR035919">
    <property type="entry name" value="EAL_sf"/>
</dbReference>
<dbReference type="InterPro" id="IPR013976">
    <property type="entry name" value="HDOD"/>
</dbReference>
<dbReference type="RefSeq" id="WP_129077450.1">
    <property type="nucleotide sequence ID" value="NZ_QOUX01000023.1"/>
</dbReference>